<organism evidence="2 3">
    <name type="scientific">Trichogramma brassicae</name>
    <dbReference type="NCBI Taxonomy" id="86971"/>
    <lineage>
        <taxon>Eukaryota</taxon>
        <taxon>Metazoa</taxon>
        <taxon>Ecdysozoa</taxon>
        <taxon>Arthropoda</taxon>
        <taxon>Hexapoda</taxon>
        <taxon>Insecta</taxon>
        <taxon>Pterygota</taxon>
        <taxon>Neoptera</taxon>
        <taxon>Endopterygota</taxon>
        <taxon>Hymenoptera</taxon>
        <taxon>Apocrita</taxon>
        <taxon>Proctotrupomorpha</taxon>
        <taxon>Chalcidoidea</taxon>
        <taxon>Trichogrammatidae</taxon>
        <taxon>Trichogramma</taxon>
    </lineage>
</organism>
<evidence type="ECO:0000256" key="1">
    <source>
        <dbReference type="SAM" id="MobiDB-lite"/>
    </source>
</evidence>
<evidence type="ECO:0000313" key="3">
    <source>
        <dbReference type="Proteomes" id="UP000479190"/>
    </source>
</evidence>
<reference evidence="2 3" key="1">
    <citation type="submission" date="2020-02" db="EMBL/GenBank/DDBJ databases">
        <authorList>
            <person name="Ferguson B K."/>
        </authorList>
    </citation>
    <scope>NUCLEOTIDE SEQUENCE [LARGE SCALE GENOMIC DNA]</scope>
</reference>
<proteinExistence type="predicted"/>
<dbReference type="AlphaFoldDB" id="A0A6H5J346"/>
<dbReference type="Proteomes" id="UP000479190">
    <property type="component" value="Unassembled WGS sequence"/>
</dbReference>
<evidence type="ECO:0000313" key="2">
    <source>
        <dbReference type="EMBL" id="CAB0042562.1"/>
    </source>
</evidence>
<dbReference type="OrthoDB" id="6358449at2759"/>
<sequence length="207" mass="23395">MMYSPDKMMSSKGLHGTPISAPGCFPSGRYSPSPYRTAPDPMAPPPRRCMPNPTKVLHPIGINYDDPTSFKYSSRARVMQSYILGDIANSLPRGADTYDGQLDPQPPHRSSWPASAREIDYRFINNIHRATRANIQCGITPRLQRASFVYVYPYPIEIRCVENLNIIPDIPRAAECENHLGQATQHTEHLPRARVRFFFLLQLNLNG</sequence>
<protein>
    <submittedName>
        <fullName evidence="2">Uncharacterized protein</fullName>
    </submittedName>
</protein>
<dbReference type="EMBL" id="CADCXV010001205">
    <property type="protein sequence ID" value="CAB0042562.1"/>
    <property type="molecule type" value="Genomic_DNA"/>
</dbReference>
<gene>
    <name evidence="2" type="ORF">TBRA_LOCUS14177</name>
</gene>
<feature type="region of interest" description="Disordered" evidence="1">
    <location>
        <begin position="1"/>
        <end position="21"/>
    </location>
</feature>
<keyword evidence="3" id="KW-1185">Reference proteome</keyword>
<name>A0A6H5J346_9HYME</name>
<accession>A0A6H5J346</accession>